<reference evidence="2" key="1">
    <citation type="journal article" date="2023" name="G3 (Bethesda)">
        <title>A reference genome for the long-term kleptoplast-retaining sea slug Elysia crispata morphotype clarki.</title>
        <authorList>
            <person name="Eastman K.E."/>
            <person name="Pendleton A.L."/>
            <person name="Shaikh M.A."/>
            <person name="Suttiyut T."/>
            <person name="Ogas R."/>
            <person name="Tomko P."/>
            <person name="Gavelis G."/>
            <person name="Widhalm J.R."/>
            <person name="Wisecaver J.H."/>
        </authorList>
    </citation>
    <scope>NUCLEOTIDE SEQUENCE</scope>
    <source>
        <strain evidence="2">ECLA1</strain>
    </source>
</reference>
<dbReference type="AlphaFoldDB" id="A0AAE1D4S9"/>
<accession>A0AAE1D4S9</accession>
<organism evidence="2 3">
    <name type="scientific">Elysia crispata</name>
    <name type="common">lettuce slug</name>
    <dbReference type="NCBI Taxonomy" id="231223"/>
    <lineage>
        <taxon>Eukaryota</taxon>
        <taxon>Metazoa</taxon>
        <taxon>Spiralia</taxon>
        <taxon>Lophotrochozoa</taxon>
        <taxon>Mollusca</taxon>
        <taxon>Gastropoda</taxon>
        <taxon>Heterobranchia</taxon>
        <taxon>Euthyneura</taxon>
        <taxon>Panpulmonata</taxon>
        <taxon>Sacoglossa</taxon>
        <taxon>Placobranchoidea</taxon>
        <taxon>Plakobranchidae</taxon>
        <taxon>Elysia</taxon>
    </lineage>
</organism>
<proteinExistence type="predicted"/>
<evidence type="ECO:0000256" key="1">
    <source>
        <dbReference type="SAM" id="SignalP"/>
    </source>
</evidence>
<sequence length="78" mass="8980">MRVLVAICLALVIIAVGDVYGDCIKNKCLNHKQKKYVRHHGVYCCDGGRILMVKWIPVIHIRLRYWSRRIVCRCLAAG</sequence>
<keyword evidence="3" id="KW-1185">Reference proteome</keyword>
<feature type="chain" id="PRO_5042156846" evidence="1">
    <location>
        <begin position="22"/>
        <end position="78"/>
    </location>
</feature>
<comment type="caution">
    <text evidence="2">The sequence shown here is derived from an EMBL/GenBank/DDBJ whole genome shotgun (WGS) entry which is preliminary data.</text>
</comment>
<evidence type="ECO:0000313" key="2">
    <source>
        <dbReference type="EMBL" id="KAK3756825.1"/>
    </source>
</evidence>
<protein>
    <submittedName>
        <fullName evidence="2">Uncharacterized protein</fullName>
    </submittedName>
</protein>
<feature type="signal peptide" evidence="1">
    <location>
        <begin position="1"/>
        <end position="21"/>
    </location>
</feature>
<evidence type="ECO:0000313" key="3">
    <source>
        <dbReference type="Proteomes" id="UP001283361"/>
    </source>
</evidence>
<dbReference type="EMBL" id="JAWDGP010005465">
    <property type="protein sequence ID" value="KAK3756825.1"/>
    <property type="molecule type" value="Genomic_DNA"/>
</dbReference>
<keyword evidence="1" id="KW-0732">Signal</keyword>
<name>A0AAE1D4S9_9GAST</name>
<dbReference type="Proteomes" id="UP001283361">
    <property type="component" value="Unassembled WGS sequence"/>
</dbReference>
<gene>
    <name evidence="2" type="ORF">RRG08_066573</name>
</gene>